<dbReference type="InterPro" id="IPR002182">
    <property type="entry name" value="NB-ARC"/>
</dbReference>
<keyword evidence="5" id="KW-1185">Reference proteome</keyword>
<dbReference type="Gene3D" id="3.40.50.300">
    <property type="entry name" value="P-loop containing nucleotide triphosphate hydrolases"/>
    <property type="match status" value="1"/>
</dbReference>
<dbReference type="GO" id="GO:0046486">
    <property type="term" value="P:glycerolipid metabolic process"/>
    <property type="evidence" value="ECO:0007669"/>
    <property type="project" value="UniProtKB-ARBA"/>
</dbReference>
<evidence type="ECO:0000313" key="4">
    <source>
        <dbReference type="EMBL" id="KIM24489.1"/>
    </source>
</evidence>
<comment type="caution">
    <text evidence="2">Lacks conserved residue(s) required for the propagation of feature annotation.</text>
</comment>
<dbReference type="InterPro" id="IPR027417">
    <property type="entry name" value="P-loop_NTPase"/>
</dbReference>
<reference evidence="5" key="2">
    <citation type="submission" date="2015-01" db="EMBL/GenBank/DDBJ databases">
        <title>Evolutionary Origins and Diversification of the Mycorrhizal Mutualists.</title>
        <authorList>
            <consortium name="DOE Joint Genome Institute"/>
            <consortium name="Mycorrhizal Genomics Consortium"/>
            <person name="Kohler A."/>
            <person name="Kuo A."/>
            <person name="Nagy L.G."/>
            <person name="Floudas D."/>
            <person name="Copeland A."/>
            <person name="Barry K.W."/>
            <person name="Cichocki N."/>
            <person name="Veneault-Fourrey C."/>
            <person name="LaButti K."/>
            <person name="Lindquist E.A."/>
            <person name="Lipzen A."/>
            <person name="Lundell T."/>
            <person name="Morin E."/>
            <person name="Murat C."/>
            <person name="Riley R."/>
            <person name="Ohm R."/>
            <person name="Sun H."/>
            <person name="Tunlid A."/>
            <person name="Henrissat B."/>
            <person name="Grigoriev I.V."/>
            <person name="Hibbett D.S."/>
            <person name="Martin F."/>
        </authorList>
    </citation>
    <scope>NUCLEOTIDE SEQUENCE [LARGE SCALE GENOMIC DNA]</scope>
    <source>
        <strain evidence="5">MAFF 305830</strain>
    </source>
</reference>
<protein>
    <recommendedName>
        <fullName evidence="3">PNPLA domain-containing protein</fullName>
    </recommendedName>
</protein>
<dbReference type="PANTHER" id="PTHR46082:SF10">
    <property type="entry name" value="NB-ARC DOMAIN-CONTAINING PROTEIN"/>
    <property type="match status" value="1"/>
</dbReference>
<dbReference type="SUPFAM" id="SSF48452">
    <property type="entry name" value="TPR-like"/>
    <property type="match status" value="4"/>
</dbReference>
<name>A0A0C3AWX9_SERVB</name>
<dbReference type="EMBL" id="KN824323">
    <property type="protein sequence ID" value="KIM24489.1"/>
    <property type="molecule type" value="Genomic_DNA"/>
</dbReference>
<feature type="domain" description="PNPLA" evidence="3">
    <location>
        <begin position="2"/>
        <end position="198"/>
    </location>
</feature>
<dbReference type="InterPro" id="IPR053137">
    <property type="entry name" value="NLR-like"/>
</dbReference>
<dbReference type="Gene3D" id="3.40.1090.10">
    <property type="entry name" value="Cytosolic phospholipase A2 catalytic domain"/>
    <property type="match status" value="1"/>
</dbReference>
<dbReference type="PROSITE" id="PS51635">
    <property type="entry name" value="PNPLA"/>
    <property type="match status" value="1"/>
</dbReference>
<reference evidence="4 5" key="1">
    <citation type="submission" date="2014-04" db="EMBL/GenBank/DDBJ databases">
        <authorList>
            <consortium name="DOE Joint Genome Institute"/>
            <person name="Kuo A."/>
            <person name="Zuccaro A."/>
            <person name="Kohler A."/>
            <person name="Nagy L.G."/>
            <person name="Floudas D."/>
            <person name="Copeland A."/>
            <person name="Barry K.W."/>
            <person name="Cichocki N."/>
            <person name="Veneault-Fourrey C."/>
            <person name="LaButti K."/>
            <person name="Lindquist E.A."/>
            <person name="Lipzen A."/>
            <person name="Lundell T."/>
            <person name="Morin E."/>
            <person name="Murat C."/>
            <person name="Sun H."/>
            <person name="Tunlid A."/>
            <person name="Henrissat B."/>
            <person name="Grigoriev I.V."/>
            <person name="Hibbett D.S."/>
            <person name="Martin F."/>
            <person name="Nordberg H.P."/>
            <person name="Cantor M.N."/>
            <person name="Hua S.X."/>
        </authorList>
    </citation>
    <scope>NUCLEOTIDE SEQUENCE [LARGE SCALE GENOMIC DNA]</scope>
    <source>
        <strain evidence="4 5">MAFF 305830</strain>
    </source>
</reference>
<dbReference type="SUPFAM" id="SSF52540">
    <property type="entry name" value="P-loop containing nucleoside triphosphate hydrolases"/>
    <property type="match status" value="1"/>
</dbReference>
<dbReference type="Gene3D" id="1.25.40.10">
    <property type="entry name" value="Tetratricopeptide repeat domain"/>
    <property type="match status" value="3"/>
</dbReference>
<sequence length="1229" mass="136883">IVSPDSGGPRGVSQLTILARLMHRLNYDSRDDQIIRPCDVFDMIGGTGTGGVIAILLVTLRLTVREALDEFIDLCATVLDKQDVDAETRTAALKQYIDGLLERRGIDRNTRIYDPNDHSVNCKLAIPISYKRHAGSICMLRNYSVRKEETLDLTIAEALMATLATPPMFTPIQILKESATFEYIGADWTLSNSTEEIIAEAYEVLGAEQRVACLLSLGCGSPGVFTAPLDSSIAAWNKFLENLITDSEQKAKGIDSRMGHLGFYHRFTVSSGFEKASTLTSIRLGDTVTHTQVYLDDPTVLPRIDACAESLQIRDGVSSLEQIRHTGGRVTLCPQLPPLTRSFVMRREPWEFIEKILLHSSNPDDADEPKILVITGIGGCGKTQLMLKFMKEYRSKFKSRFFIDGSSPEQIRADILRNVRAPGAEHSQKSFEDCLLFLSQPLASGTWLLVYDNVDAPDLDLSSLLPRGSCAITITSRNGLLGDLHPEGHLRLDIMELDEAIDLLLYGHGDLATTDQARIDATAIAEALGRLPIALQQARAYMRQTKCSARAYLERLSKSREKVLRQPIKYQLNSRAISTYAAFETSFSRLPENIQKVLRLLSYFHWNGFPLELVTLGAKYQFSEYQEVVAPDADTFYIGKSLLKDIFLIHGEWDVTNLDTTMLSLQNYSLVSLISGVDTLLLQMHPLVHEWVRLCVPENEGRRYQSAATLLLALGARDDRTAATQYLSSHVTHMSARWKHLDLNNASAFRSILAENGLYQGAVELQEMVIEELRRCSNAHDETLSRSLRVLASLYRSSGRLNEAEVLQQEVLRINKDILGERHPNTIAALNNLANTYSDLGKLSEAEAIQREVLRLRKEILGEKHSDTIMALNNLANTYNDLGKLAEAEAIQQDVLKLRKETLGERHPDTIMASHNLANTYNDLGKLAEAEAIQQEVLRISKEILGERHLNTIVASNNLANTYSGLGKLAKAEAIQQEVLRFRKEILGERHPNTIIASANLAITYRDLGRLAEAETLFLEALKSQKIVLGEHHPSTTNVSHELAITYCASGLLDAAKDLLEQVLKDRRLVQGERHLHTIHASSDLAAVLRLQGNLPEAEALSAEVLRLRLELLGNQHHDTQLASYRLAAVYYDQGRLNEAEARLLGALDSMRNILGSNHHKTTATMLLLAKVYCSLNRFDDARELVTAAETIISETLGNAHPQYFEAMEILSRLPVPNSEYDANSSSSS</sequence>
<organism evidence="4 5">
    <name type="scientific">Serendipita vermifera MAFF 305830</name>
    <dbReference type="NCBI Taxonomy" id="933852"/>
    <lineage>
        <taxon>Eukaryota</taxon>
        <taxon>Fungi</taxon>
        <taxon>Dikarya</taxon>
        <taxon>Basidiomycota</taxon>
        <taxon>Agaricomycotina</taxon>
        <taxon>Agaricomycetes</taxon>
        <taxon>Sebacinales</taxon>
        <taxon>Serendipitaceae</taxon>
        <taxon>Serendipita</taxon>
    </lineage>
</organism>
<dbReference type="InterPro" id="IPR016035">
    <property type="entry name" value="Acyl_Trfase/lysoPLipase"/>
</dbReference>
<accession>A0A0C3AWX9</accession>
<dbReference type="Pfam" id="PF13424">
    <property type="entry name" value="TPR_12"/>
    <property type="match status" value="5"/>
</dbReference>
<dbReference type="InterPro" id="IPR011990">
    <property type="entry name" value="TPR-like_helical_dom_sf"/>
</dbReference>
<dbReference type="OrthoDB" id="1658288at2759"/>
<dbReference type="Pfam" id="PF00931">
    <property type="entry name" value="NB-ARC"/>
    <property type="match status" value="1"/>
</dbReference>
<evidence type="ECO:0000259" key="3">
    <source>
        <dbReference type="PROSITE" id="PS51635"/>
    </source>
</evidence>
<dbReference type="SUPFAM" id="SSF52151">
    <property type="entry name" value="FabD/lysophospholipase-like"/>
    <property type="match status" value="1"/>
</dbReference>
<dbReference type="PANTHER" id="PTHR46082">
    <property type="entry name" value="ATP/GTP-BINDING PROTEIN-RELATED"/>
    <property type="match status" value="1"/>
</dbReference>
<dbReference type="AlphaFoldDB" id="A0A0C3AWX9"/>
<dbReference type="PRINTS" id="PR00381">
    <property type="entry name" value="KINESINLIGHT"/>
</dbReference>
<proteinExistence type="predicted"/>
<gene>
    <name evidence="4" type="ORF">M408DRAFT_75716</name>
</gene>
<evidence type="ECO:0000256" key="1">
    <source>
        <dbReference type="ARBA" id="ARBA00023098"/>
    </source>
</evidence>
<dbReference type="STRING" id="933852.A0A0C3AWX9"/>
<dbReference type="InterPro" id="IPR019734">
    <property type="entry name" value="TPR_rpt"/>
</dbReference>
<dbReference type="Proteomes" id="UP000054097">
    <property type="component" value="Unassembled WGS sequence"/>
</dbReference>
<dbReference type="InterPro" id="IPR002641">
    <property type="entry name" value="PNPLA_dom"/>
</dbReference>
<feature type="non-terminal residue" evidence="4">
    <location>
        <position position="1"/>
    </location>
</feature>
<keyword evidence="1" id="KW-0443">Lipid metabolism</keyword>
<dbReference type="SMART" id="SM00028">
    <property type="entry name" value="TPR"/>
    <property type="match status" value="8"/>
</dbReference>
<evidence type="ECO:0000256" key="2">
    <source>
        <dbReference type="PROSITE-ProRule" id="PRU01161"/>
    </source>
</evidence>
<evidence type="ECO:0000313" key="5">
    <source>
        <dbReference type="Proteomes" id="UP000054097"/>
    </source>
</evidence>
<dbReference type="GO" id="GO:0043531">
    <property type="term" value="F:ADP binding"/>
    <property type="evidence" value="ECO:0007669"/>
    <property type="project" value="InterPro"/>
</dbReference>
<dbReference type="HOGENOM" id="CLU_000288_125_6_1"/>
<dbReference type="Pfam" id="PF01734">
    <property type="entry name" value="Patatin"/>
    <property type="match status" value="1"/>
</dbReference>